<keyword evidence="4" id="KW-0378">Hydrolase</keyword>
<dbReference type="Gene3D" id="3.60.10.10">
    <property type="entry name" value="Endonuclease/exonuclease/phosphatase"/>
    <property type="match status" value="1"/>
</dbReference>
<feature type="domain" description="Endonuclease/exonuclease/phosphatase" evidence="3">
    <location>
        <begin position="108"/>
        <end position="363"/>
    </location>
</feature>
<evidence type="ECO:0000259" key="3">
    <source>
        <dbReference type="Pfam" id="PF03372"/>
    </source>
</evidence>
<evidence type="ECO:0000256" key="1">
    <source>
        <dbReference type="SAM" id="MobiDB-lite"/>
    </source>
</evidence>
<dbReference type="Proteomes" id="UP000029014">
    <property type="component" value="Unassembled WGS sequence"/>
</dbReference>
<keyword evidence="4" id="KW-0540">Nuclease</keyword>
<gene>
    <name evidence="4" type="ORF">BMIN_1050</name>
</gene>
<organism evidence="4 5">
    <name type="scientific">Bifidobacterium minimum</name>
    <dbReference type="NCBI Taxonomy" id="1693"/>
    <lineage>
        <taxon>Bacteria</taxon>
        <taxon>Bacillati</taxon>
        <taxon>Actinomycetota</taxon>
        <taxon>Actinomycetes</taxon>
        <taxon>Bifidobacteriales</taxon>
        <taxon>Bifidobacteriaceae</taxon>
        <taxon>Bifidobacterium</taxon>
    </lineage>
</organism>
<keyword evidence="2" id="KW-0812">Transmembrane</keyword>
<dbReference type="InterPro" id="IPR036691">
    <property type="entry name" value="Endo/exonu/phosph_ase_sf"/>
</dbReference>
<keyword evidence="4" id="KW-0269">Exonuclease</keyword>
<dbReference type="GO" id="GO:0004527">
    <property type="term" value="F:exonuclease activity"/>
    <property type="evidence" value="ECO:0007669"/>
    <property type="project" value="UniProtKB-KW"/>
</dbReference>
<feature type="region of interest" description="Disordered" evidence="1">
    <location>
        <begin position="239"/>
        <end position="300"/>
    </location>
</feature>
<protein>
    <submittedName>
        <fullName evidence="4">Endonuclease/Exonuclease/phosphatase</fullName>
    </submittedName>
</protein>
<dbReference type="AlphaFoldDB" id="A0A087BRG5"/>
<feature type="transmembrane region" description="Helical" evidence="2">
    <location>
        <begin position="35"/>
        <end position="55"/>
    </location>
</feature>
<dbReference type="eggNOG" id="COG3021">
    <property type="taxonomic scope" value="Bacteria"/>
</dbReference>
<dbReference type="GO" id="GO:0004519">
    <property type="term" value="F:endonuclease activity"/>
    <property type="evidence" value="ECO:0007669"/>
    <property type="project" value="UniProtKB-KW"/>
</dbReference>
<keyword evidence="2" id="KW-0472">Membrane</keyword>
<reference evidence="4 5" key="1">
    <citation type="submission" date="2014-03" db="EMBL/GenBank/DDBJ databases">
        <title>Genomics of Bifidobacteria.</title>
        <authorList>
            <person name="Ventura M."/>
            <person name="Milani C."/>
            <person name="Lugli G.A."/>
        </authorList>
    </citation>
    <scope>NUCLEOTIDE SEQUENCE [LARGE SCALE GENOMIC DNA]</scope>
    <source>
        <strain evidence="4 5">LMG 11592</strain>
    </source>
</reference>
<dbReference type="EMBL" id="JGZD01000006">
    <property type="protein sequence ID" value="KFI73615.1"/>
    <property type="molecule type" value="Genomic_DNA"/>
</dbReference>
<evidence type="ECO:0000313" key="5">
    <source>
        <dbReference type="Proteomes" id="UP000029014"/>
    </source>
</evidence>
<dbReference type="SUPFAM" id="SSF56219">
    <property type="entry name" value="DNase I-like"/>
    <property type="match status" value="1"/>
</dbReference>
<dbReference type="InterPro" id="IPR005135">
    <property type="entry name" value="Endo/exonuclease/phosphatase"/>
</dbReference>
<keyword evidence="2" id="KW-1133">Transmembrane helix</keyword>
<name>A0A087BRG5_9BIFI</name>
<accession>A0A087BRG5</accession>
<evidence type="ECO:0000256" key="2">
    <source>
        <dbReference type="SAM" id="Phobius"/>
    </source>
</evidence>
<dbReference type="STRING" id="1693.BMIN_1050"/>
<evidence type="ECO:0000313" key="4">
    <source>
        <dbReference type="EMBL" id="KFI73615.1"/>
    </source>
</evidence>
<sequence length="401" mass="41986">MPGITWITPIAVILLLWSLLRVLPAGADGRSPFPYLISLGHLLWIPLVIVAVVAVASHDPVSAGLAMATAIGIGINSLLTYRPWRRPQPPMPTTFNGSADAAKTITVMTLNCRRGLADAGSVVGAVRERGVQVLALQELTDDAVAALSAAGLDALLPHHQSGVQHRDDNGGFNAIWSLARPVSSRSDAVAISAAETPCISLRMGPQTVRFVSAHTKSPQRGCREWSRGIIGLGVLASEPASSEPASSEPAASEPVVSDTTASDSAVSDSAAPNPSDRGNAGSRRRSRTGTVLMGDLNSSPDHPSFRALLDQGFHDAGLSIARRPVASFPSWMPWPRLDIDHILLTKGIEALHITSFPVPGTDHLAVCATLRVEAYPPEAATDTPITPANAGANDGLALSSR</sequence>
<dbReference type="RefSeq" id="WP_022861269.1">
    <property type="nucleotide sequence ID" value="NZ_JGZD01000006.1"/>
</dbReference>
<feature type="region of interest" description="Disordered" evidence="1">
    <location>
        <begin position="381"/>
        <end position="401"/>
    </location>
</feature>
<proteinExistence type="predicted"/>
<dbReference type="Pfam" id="PF03372">
    <property type="entry name" value="Exo_endo_phos"/>
    <property type="match status" value="1"/>
</dbReference>
<keyword evidence="5" id="KW-1185">Reference proteome</keyword>
<comment type="caution">
    <text evidence="4">The sequence shown here is derived from an EMBL/GenBank/DDBJ whole genome shotgun (WGS) entry which is preliminary data.</text>
</comment>
<feature type="transmembrane region" description="Helical" evidence="2">
    <location>
        <begin position="6"/>
        <end position="23"/>
    </location>
</feature>
<feature type="compositionally biased region" description="Low complexity" evidence="1">
    <location>
        <begin position="239"/>
        <end position="271"/>
    </location>
</feature>
<keyword evidence="4" id="KW-0255">Endonuclease</keyword>